<keyword evidence="1" id="KW-1133">Transmembrane helix</keyword>
<dbReference type="AlphaFoldDB" id="A0A0A8YGY4"/>
<keyword evidence="1" id="KW-0812">Transmembrane</keyword>
<reference evidence="2" key="2">
    <citation type="journal article" date="2015" name="Data Brief">
        <title>Shoot transcriptome of the giant reed, Arundo donax.</title>
        <authorList>
            <person name="Barrero R.A."/>
            <person name="Guerrero F.D."/>
            <person name="Moolhuijzen P."/>
            <person name="Goolsby J.A."/>
            <person name="Tidwell J."/>
            <person name="Bellgard S.E."/>
            <person name="Bellgard M.I."/>
        </authorList>
    </citation>
    <scope>NUCLEOTIDE SEQUENCE</scope>
    <source>
        <tissue evidence="2">Shoot tissue taken approximately 20 cm above the soil surface</tissue>
    </source>
</reference>
<name>A0A0A8YGY4_ARUDO</name>
<organism evidence="2">
    <name type="scientific">Arundo donax</name>
    <name type="common">Giant reed</name>
    <name type="synonym">Donax arundinaceus</name>
    <dbReference type="NCBI Taxonomy" id="35708"/>
    <lineage>
        <taxon>Eukaryota</taxon>
        <taxon>Viridiplantae</taxon>
        <taxon>Streptophyta</taxon>
        <taxon>Embryophyta</taxon>
        <taxon>Tracheophyta</taxon>
        <taxon>Spermatophyta</taxon>
        <taxon>Magnoliopsida</taxon>
        <taxon>Liliopsida</taxon>
        <taxon>Poales</taxon>
        <taxon>Poaceae</taxon>
        <taxon>PACMAD clade</taxon>
        <taxon>Arundinoideae</taxon>
        <taxon>Arundineae</taxon>
        <taxon>Arundo</taxon>
    </lineage>
</organism>
<evidence type="ECO:0000313" key="2">
    <source>
        <dbReference type="EMBL" id="JAD25609.1"/>
    </source>
</evidence>
<keyword evidence="1" id="KW-0472">Membrane</keyword>
<evidence type="ECO:0000256" key="1">
    <source>
        <dbReference type="SAM" id="Phobius"/>
    </source>
</evidence>
<reference evidence="2" key="1">
    <citation type="submission" date="2014-09" db="EMBL/GenBank/DDBJ databases">
        <authorList>
            <person name="Magalhaes I.L.F."/>
            <person name="Oliveira U."/>
            <person name="Santos F.R."/>
            <person name="Vidigal T.H.D.A."/>
            <person name="Brescovit A.D."/>
            <person name="Santos A.J."/>
        </authorList>
    </citation>
    <scope>NUCLEOTIDE SEQUENCE</scope>
    <source>
        <tissue evidence="2">Shoot tissue taken approximately 20 cm above the soil surface</tissue>
    </source>
</reference>
<proteinExistence type="predicted"/>
<dbReference type="EMBL" id="GBRH01272286">
    <property type="protein sequence ID" value="JAD25609.1"/>
    <property type="molecule type" value="Transcribed_RNA"/>
</dbReference>
<feature type="transmembrane region" description="Helical" evidence="1">
    <location>
        <begin position="6"/>
        <end position="31"/>
    </location>
</feature>
<protein>
    <submittedName>
        <fullName evidence="2">Uncharacterized protein</fullName>
    </submittedName>
</protein>
<sequence length="46" mass="5173">MIICRVILVVYAKSGCLLGLLDFIACVGFFFDLSCAMPRDRIYRVA</sequence>
<accession>A0A0A8YGY4</accession>